<proteinExistence type="predicted"/>
<dbReference type="InterPro" id="IPR036055">
    <property type="entry name" value="LDL_receptor-like_sf"/>
</dbReference>
<dbReference type="PROSITE" id="PS01209">
    <property type="entry name" value="LDLRA_1"/>
    <property type="match status" value="4"/>
</dbReference>
<dbReference type="CDD" id="cd00112">
    <property type="entry name" value="LDLa"/>
    <property type="match status" value="10"/>
</dbReference>
<feature type="disulfide bond" evidence="10">
    <location>
        <begin position="254"/>
        <end position="266"/>
    </location>
</feature>
<feature type="disulfide bond" evidence="10">
    <location>
        <begin position="195"/>
        <end position="210"/>
    </location>
</feature>
<keyword evidence="3" id="KW-0732">Signal</keyword>
<dbReference type="InterPro" id="IPR002172">
    <property type="entry name" value="LDrepeatLR_classA_rpt"/>
</dbReference>
<dbReference type="GO" id="GO:0016324">
    <property type="term" value="C:apical plasma membrane"/>
    <property type="evidence" value="ECO:0007669"/>
    <property type="project" value="TreeGrafter"/>
</dbReference>
<gene>
    <name evidence="11" type="ORF">HPB48_000552</name>
</gene>
<dbReference type="VEuPathDB" id="VectorBase:HLOH_051822"/>
<evidence type="ECO:0000256" key="8">
    <source>
        <dbReference type="ARBA" id="ARBA00023170"/>
    </source>
</evidence>
<dbReference type="PRINTS" id="PR00261">
    <property type="entry name" value="LDLRECEPTOR"/>
</dbReference>
<dbReference type="OMA" id="CSIGCDA"/>
<feature type="disulfide bond" evidence="10">
    <location>
        <begin position="136"/>
        <end position="154"/>
    </location>
</feature>
<evidence type="ECO:0000313" key="11">
    <source>
        <dbReference type="EMBL" id="KAH9364231.1"/>
    </source>
</evidence>
<sequence>MSNLPTTSGFISLSATAVFFAAIIATADSYVVFRPVSGPRSCSEKQFACATTNECIPRKWQCNGDRDCADASDEDPVTCFNETMNCPPDEFVCQLHNGEIKCAPMSWQCDGKKDCRDGFDERNCGDRNCTRTDFTCNSGQCIQRDWVCDDDLDCEDASDEGVILCENIPPKCGSNKYECTPYRGYQMCLPRTMRCDGVKQCAHGLDERHCELWTCRETDFPCKSGRCVFRMFRCDGDKNCPDGSDEDDCESATCIENEFRCKSGQCISSEYSCDGDRDCTDGSDEDPVICLNETTRCSSSMFECKSRSGEIGCLPMMLRCDGKNDCPDGSDEDNCESRTCTATEFYCKNGSCIPLEQRCNGMQDCPDGSDEDKDVCQGTKSCASDQFACKPINGSIQCVPASKKCDGRKDCADGSDEYNCSSTDCTRDEFSCDNGKCISNRWKCDGEDDCGDGSDENGCRSGGNDEDNMIHTCSDIQFKCTSNEQCILRIFVCDGDKDCPDGSDERDCVAKSTES</sequence>
<keyword evidence="7 10" id="KW-1015">Disulfide bond</keyword>
<feature type="disulfide bond" evidence="10">
    <location>
        <begin position="493"/>
        <end position="508"/>
    </location>
</feature>
<evidence type="ECO:0000256" key="7">
    <source>
        <dbReference type="ARBA" id="ARBA00023157"/>
    </source>
</evidence>
<comment type="caution">
    <text evidence="11">The sequence shown here is derived from an EMBL/GenBank/DDBJ whole genome shotgun (WGS) entry which is preliminary data.</text>
</comment>
<dbReference type="OrthoDB" id="5958943at2759"/>
<evidence type="ECO:0000313" key="12">
    <source>
        <dbReference type="Proteomes" id="UP000821853"/>
    </source>
</evidence>
<dbReference type="EMBL" id="JABSTR010000002">
    <property type="protein sequence ID" value="KAH9364231.1"/>
    <property type="molecule type" value="Genomic_DNA"/>
</dbReference>
<evidence type="ECO:0000256" key="1">
    <source>
        <dbReference type="ARBA" id="ARBA00004167"/>
    </source>
</evidence>
<dbReference type="Pfam" id="PF00057">
    <property type="entry name" value="Ldl_recept_a"/>
    <property type="match status" value="10"/>
</dbReference>
<keyword evidence="8" id="KW-0675">Receptor</keyword>
<organism evidence="11 12">
    <name type="scientific">Haemaphysalis longicornis</name>
    <name type="common">Bush tick</name>
    <dbReference type="NCBI Taxonomy" id="44386"/>
    <lineage>
        <taxon>Eukaryota</taxon>
        <taxon>Metazoa</taxon>
        <taxon>Ecdysozoa</taxon>
        <taxon>Arthropoda</taxon>
        <taxon>Chelicerata</taxon>
        <taxon>Arachnida</taxon>
        <taxon>Acari</taxon>
        <taxon>Parasitiformes</taxon>
        <taxon>Ixodida</taxon>
        <taxon>Ixodoidea</taxon>
        <taxon>Ixodidae</taxon>
        <taxon>Haemaphysalinae</taxon>
        <taxon>Haemaphysalis</taxon>
    </lineage>
</organism>
<feature type="disulfide bond" evidence="10">
    <location>
        <begin position="215"/>
        <end position="227"/>
    </location>
</feature>
<keyword evidence="5" id="KW-1133">Transmembrane helix</keyword>
<keyword evidence="4" id="KW-0677">Repeat</keyword>
<accession>A0A9J6FN12</accession>
<keyword evidence="6" id="KW-0472">Membrane</keyword>
<feature type="disulfide bond" evidence="10">
    <location>
        <begin position="261"/>
        <end position="279"/>
    </location>
</feature>
<evidence type="ECO:0000256" key="6">
    <source>
        <dbReference type="ARBA" id="ARBA00023136"/>
    </source>
</evidence>
<comment type="subcellular location">
    <subcellularLocation>
        <location evidence="1">Membrane</location>
        <topology evidence="1">Single-pass membrane protein</topology>
    </subcellularLocation>
</comment>
<dbReference type="GO" id="GO:0042562">
    <property type="term" value="F:hormone binding"/>
    <property type="evidence" value="ECO:0007669"/>
    <property type="project" value="TreeGrafter"/>
</dbReference>
<feature type="disulfide bond" evidence="10">
    <location>
        <begin position="234"/>
        <end position="249"/>
    </location>
</feature>
<feature type="disulfide bond" evidence="10">
    <location>
        <begin position="222"/>
        <end position="240"/>
    </location>
</feature>
<evidence type="ECO:0008006" key="13">
    <source>
        <dbReference type="Google" id="ProtNLM"/>
    </source>
</evidence>
<evidence type="ECO:0000256" key="4">
    <source>
        <dbReference type="ARBA" id="ARBA00022737"/>
    </source>
</evidence>
<dbReference type="AlphaFoldDB" id="A0A9J6FN12"/>
<dbReference type="Proteomes" id="UP000821853">
    <property type="component" value="Chromosome 10"/>
</dbReference>
<keyword evidence="12" id="KW-1185">Reference proteome</keyword>
<feature type="disulfide bond" evidence="10">
    <location>
        <begin position="109"/>
        <end position="124"/>
    </location>
</feature>
<reference evidence="11 12" key="1">
    <citation type="journal article" date="2020" name="Cell">
        <title>Large-Scale Comparative Analyses of Tick Genomes Elucidate Their Genetic Diversity and Vector Capacities.</title>
        <authorList>
            <consortium name="Tick Genome and Microbiome Consortium (TIGMIC)"/>
            <person name="Jia N."/>
            <person name="Wang J."/>
            <person name="Shi W."/>
            <person name="Du L."/>
            <person name="Sun Y."/>
            <person name="Zhan W."/>
            <person name="Jiang J.F."/>
            <person name="Wang Q."/>
            <person name="Zhang B."/>
            <person name="Ji P."/>
            <person name="Bell-Sakyi L."/>
            <person name="Cui X.M."/>
            <person name="Yuan T.T."/>
            <person name="Jiang B.G."/>
            <person name="Yang W.F."/>
            <person name="Lam T.T."/>
            <person name="Chang Q.C."/>
            <person name="Ding S.J."/>
            <person name="Wang X.J."/>
            <person name="Zhu J.G."/>
            <person name="Ruan X.D."/>
            <person name="Zhao L."/>
            <person name="Wei J.T."/>
            <person name="Ye R.Z."/>
            <person name="Que T.C."/>
            <person name="Du C.H."/>
            <person name="Zhou Y.H."/>
            <person name="Cheng J.X."/>
            <person name="Dai P.F."/>
            <person name="Guo W.B."/>
            <person name="Han X.H."/>
            <person name="Huang E.J."/>
            <person name="Li L.F."/>
            <person name="Wei W."/>
            <person name="Gao Y.C."/>
            <person name="Liu J.Z."/>
            <person name="Shao H.Z."/>
            <person name="Wang X."/>
            <person name="Wang C.C."/>
            <person name="Yang T.C."/>
            <person name="Huo Q.B."/>
            <person name="Li W."/>
            <person name="Chen H.Y."/>
            <person name="Chen S.E."/>
            <person name="Zhou L.G."/>
            <person name="Ni X.B."/>
            <person name="Tian J.H."/>
            <person name="Sheng Y."/>
            <person name="Liu T."/>
            <person name="Pan Y.S."/>
            <person name="Xia L.Y."/>
            <person name="Li J."/>
            <person name="Zhao F."/>
            <person name="Cao W.C."/>
        </authorList>
    </citation>
    <scope>NUCLEOTIDE SEQUENCE [LARGE SCALE GENOMIC DNA]</scope>
    <source>
        <strain evidence="11">HaeL-2018</strain>
    </source>
</reference>
<feature type="disulfide bond" evidence="10">
    <location>
        <begin position="129"/>
        <end position="141"/>
    </location>
</feature>
<feature type="disulfide bond" evidence="10">
    <location>
        <begin position="347"/>
        <end position="365"/>
    </location>
</feature>
<protein>
    <recommendedName>
        <fullName evidence="13">Low-density lipoprotein receptor</fullName>
    </recommendedName>
</protein>
<dbReference type="InterPro" id="IPR051221">
    <property type="entry name" value="LDLR-related"/>
</dbReference>
<feature type="disulfide bond" evidence="10">
    <location>
        <begin position="320"/>
        <end position="335"/>
    </location>
</feature>
<evidence type="ECO:0000256" key="9">
    <source>
        <dbReference type="ARBA" id="ARBA00023180"/>
    </source>
</evidence>
<dbReference type="FunFam" id="4.10.400.10:FF:000034">
    <property type="entry name" value="Low-density lipoprotein receptor-related protein 2"/>
    <property type="match status" value="1"/>
</dbReference>
<dbReference type="InterPro" id="IPR023415">
    <property type="entry name" value="LDLR_class-A_CS"/>
</dbReference>
<name>A0A9J6FN12_HAELO</name>
<feature type="disulfide bond" evidence="10">
    <location>
        <begin position="425"/>
        <end position="437"/>
    </location>
</feature>
<dbReference type="SUPFAM" id="SSF57424">
    <property type="entry name" value="LDL receptor-like module"/>
    <property type="match status" value="11"/>
</dbReference>
<feature type="disulfide bond" evidence="10">
    <location>
        <begin position="340"/>
        <end position="352"/>
    </location>
</feature>
<evidence type="ECO:0000256" key="5">
    <source>
        <dbReference type="ARBA" id="ARBA00022989"/>
    </source>
</evidence>
<dbReference type="PANTHER" id="PTHR22722:SF14">
    <property type="entry name" value="MEGALIN, ISOFORM A"/>
    <property type="match status" value="1"/>
</dbReference>
<keyword evidence="9" id="KW-0325">Glycoprotein</keyword>
<evidence type="ECO:0000256" key="3">
    <source>
        <dbReference type="ARBA" id="ARBA00022729"/>
    </source>
</evidence>
<dbReference type="SMART" id="SM00192">
    <property type="entry name" value="LDLa"/>
    <property type="match status" value="11"/>
</dbReference>
<dbReference type="GO" id="GO:0043235">
    <property type="term" value="C:receptor complex"/>
    <property type="evidence" value="ECO:0007669"/>
    <property type="project" value="TreeGrafter"/>
</dbReference>
<dbReference type="PROSITE" id="PS50068">
    <property type="entry name" value="LDLRA_2"/>
    <property type="match status" value="11"/>
</dbReference>
<feature type="disulfide bond" evidence="10">
    <location>
        <begin position="405"/>
        <end position="420"/>
    </location>
</feature>
<evidence type="ECO:0000256" key="2">
    <source>
        <dbReference type="ARBA" id="ARBA00022692"/>
    </source>
</evidence>
<feature type="disulfide bond" evidence="10">
    <location>
        <begin position="432"/>
        <end position="450"/>
    </location>
</feature>
<dbReference type="PANTHER" id="PTHR22722">
    <property type="entry name" value="LOW-DENSITY LIPOPROTEIN RECEPTOR-RELATED PROTEIN 2-RELATED"/>
    <property type="match status" value="1"/>
</dbReference>
<keyword evidence="2" id="KW-0812">Transmembrane</keyword>
<comment type="caution">
    <text evidence="10">Lacks conserved residue(s) required for the propagation of feature annotation.</text>
</comment>
<dbReference type="GO" id="GO:0006898">
    <property type="term" value="P:receptor-mediated endocytosis"/>
    <property type="evidence" value="ECO:0007669"/>
    <property type="project" value="TreeGrafter"/>
</dbReference>
<evidence type="ECO:0000256" key="10">
    <source>
        <dbReference type="PROSITE-ProRule" id="PRU00124"/>
    </source>
</evidence>
<feature type="disulfide bond" evidence="10">
    <location>
        <begin position="444"/>
        <end position="459"/>
    </location>
</feature>
<dbReference type="Gene3D" id="4.10.400.10">
    <property type="entry name" value="Low-density Lipoprotein Receptor"/>
    <property type="match status" value="11"/>
</dbReference>